<dbReference type="PANTHER" id="PTHR43557">
    <property type="entry name" value="APOPTOSIS-INDUCING FACTOR 1"/>
    <property type="match status" value="1"/>
</dbReference>
<evidence type="ECO:0000256" key="4">
    <source>
        <dbReference type="ARBA" id="ARBA00023002"/>
    </source>
</evidence>
<keyword evidence="3" id="KW-0274">FAD</keyword>
<dbReference type="EMBL" id="FJ418564">
    <property type="protein sequence ID" value="ACJ12464.1"/>
    <property type="molecule type" value="Genomic_DNA"/>
</dbReference>
<gene>
    <name evidence="7" type="primary">cinA4</name>
</gene>
<proteinExistence type="predicted"/>
<dbReference type="AlphaFoldDB" id="B6VJK8"/>
<dbReference type="Pfam" id="PF07992">
    <property type="entry name" value="Pyr_redox_2"/>
    <property type="match status" value="1"/>
</dbReference>
<protein>
    <submittedName>
        <fullName evidence="7">CinA4</fullName>
    </submittedName>
</protein>
<dbReference type="GO" id="GO:0016651">
    <property type="term" value="F:oxidoreductase activity, acting on NAD(P)H"/>
    <property type="evidence" value="ECO:0007669"/>
    <property type="project" value="TreeGrafter"/>
</dbReference>
<evidence type="ECO:0000259" key="5">
    <source>
        <dbReference type="Pfam" id="PF07992"/>
    </source>
</evidence>
<keyword evidence="4" id="KW-0560">Oxidoreductase</keyword>
<dbReference type="SUPFAM" id="SSF55424">
    <property type="entry name" value="FAD/NAD-linked reductases, dimerisation (C-terminal) domain"/>
    <property type="match status" value="1"/>
</dbReference>
<accession>B6VJK8</accession>
<comment type="cofactor">
    <cofactor evidence="1">
        <name>FAD</name>
        <dbReference type="ChEBI" id="CHEBI:57692"/>
    </cofactor>
</comment>
<evidence type="ECO:0000259" key="6">
    <source>
        <dbReference type="Pfam" id="PF14759"/>
    </source>
</evidence>
<dbReference type="InterPro" id="IPR028202">
    <property type="entry name" value="Reductase_C"/>
</dbReference>
<dbReference type="GO" id="GO:0005737">
    <property type="term" value="C:cytoplasm"/>
    <property type="evidence" value="ECO:0007669"/>
    <property type="project" value="TreeGrafter"/>
</dbReference>
<dbReference type="Gene3D" id="3.30.390.30">
    <property type="match status" value="1"/>
</dbReference>
<name>B6VJK8_9NOCA</name>
<keyword evidence="2" id="KW-0285">Flavoprotein</keyword>
<dbReference type="Pfam" id="PF14759">
    <property type="entry name" value="Reductase_C"/>
    <property type="match status" value="1"/>
</dbReference>
<dbReference type="PRINTS" id="PR00368">
    <property type="entry name" value="FADPNR"/>
</dbReference>
<dbReference type="PANTHER" id="PTHR43557:SF2">
    <property type="entry name" value="RIESKE DOMAIN-CONTAINING PROTEIN-RELATED"/>
    <property type="match status" value="1"/>
</dbReference>
<evidence type="ECO:0000256" key="3">
    <source>
        <dbReference type="ARBA" id="ARBA00022827"/>
    </source>
</evidence>
<feature type="domain" description="Reductase C-terminal" evidence="6">
    <location>
        <begin position="321"/>
        <end position="405"/>
    </location>
</feature>
<dbReference type="PRINTS" id="PR00411">
    <property type="entry name" value="PNDRDTASEI"/>
</dbReference>
<feature type="domain" description="FAD/NAD(P)-binding" evidence="5">
    <location>
        <begin position="7"/>
        <end position="302"/>
    </location>
</feature>
<dbReference type="InterPro" id="IPR016156">
    <property type="entry name" value="FAD/NAD-linked_Rdtase_dimer_sf"/>
</dbReference>
<evidence type="ECO:0000256" key="1">
    <source>
        <dbReference type="ARBA" id="ARBA00001974"/>
    </source>
</evidence>
<reference evidence="7" key="1">
    <citation type="submission" date="2008-10" db="EMBL/GenBank/DDBJ databases">
        <title>Functional identification of cinnamic acid operon in Rhodococcus sp. strain T104.</title>
        <authorList>
            <person name="Shin S."/>
            <person name="Choi K.Y."/>
            <person name="Kim E."/>
        </authorList>
    </citation>
    <scope>NUCLEOTIDE SEQUENCE</scope>
    <source>
        <strain evidence="7">T104</strain>
    </source>
</reference>
<dbReference type="InterPro" id="IPR036188">
    <property type="entry name" value="FAD/NAD-bd_sf"/>
</dbReference>
<evidence type="ECO:0000313" key="7">
    <source>
        <dbReference type="EMBL" id="ACJ12464.1"/>
    </source>
</evidence>
<evidence type="ECO:0000256" key="2">
    <source>
        <dbReference type="ARBA" id="ARBA00022630"/>
    </source>
</evidence>
<dbReference type="InterPro" id="IPR050446">
    <property type="entry name" value="FAD-oxidoreductase/Apoptosis"/>
</dbReference>
<dbReference type="Gene3D" id="3.50.50.60">
    <property type="entry name" value="FAD/NAD(P)-binding domain"/>
    <property type="match status" value="2"/>
</dbReference>
<organism evidence="7">
    <name type="scientific">Rhodococcus sp. T104</name>
    <dbReference type="NCBI Taxonomy" id="230533"/>
    <lineage>
        <taxon>Bacteria</taxon>
        <taxon>Bacillati</taxon>
        <taxon>Actinomycetota</taxon>
        <taxon>Actinomycetes</taxon>
        <taxon>Mycobacteriales</taxon>
        <taxon>Nocardiaceae</taxon>
        <taxon>Rhodococcus</taxon>
    </lineage>
</organism>
<dbReference type="InterPro" id="IPR023753">
    <property type="entry name" value="FAD/NAD-binding_dom"/>
</dbReference>
<sequence>MSTGIDRIVVVGGGIAGVSTAGALRAGGYTGELTLVDAGEFPYDRPPLSKDYLAGKKDLKQIALQPAEWYDDNTIRLRTSTAVAALRSAEGGVELTDGTLLGADRVVLATGGHAARPPIPGADSSRVHVLRTSEDADRLGAALVSGARVLVVGAGLIGAEVASTAVNLGCEVTLVDPVAVPIAAAVGAEVAAWLHGLHTARGITTFTAGVESFTDTGSGIDAVIAGEAEPRSFDVVILGVGMVPETRLAESAGLEVDRGIVVDPGQVTSNPAVLAVGDPTRIRRGGVLAPRAEHWDAAQHDGRRAAATTLDAAAPIASAPWFWTDRHHRHVEGVGRMGDADATVIRGELGSDAFSAFGLRDGVVVGAVAVDDSNAVRAARRMIDRSLVVDPQQLADPATDLRKLLRG</sequence>
<dbReference type="SUPFAM" id="SSF51905">
    <property type="entry name" value="FAD/NAD(P)-binding domain"/>
    <property type="match status" value="2"/>
</dbReference>